<dbReference type="Pfam" id="PF00069">
    <property type="entry name" value="Pkinase"/>
    <property type="match status" value="1"/>
</dbReference>
<dbReference type="PANTHER" id="PTHR48011">
    <property type="entry name" value="CCR4-NOT TRANSCRIPTIONAL COMPLEX SUBUNIT CAF120-RELATED"/>
    <property type="match status" value="1"/>
</dbReference>
<proteinExistence type="predicted"/>
<dbReference type="InterPro" id="IPR011009">
    <property type="entry name" value="Kinase-like_dom_sf"/>
</dbReference>
<dbReference type="Proteomes" id="UP000525078">
    <property type="component" value="Unassembled WGS sequence"/>
</dbReference>
<organism evidence="2 3">
    <name type="scientific">Cannabis sativa</name>
    <name type="common">Hemp</name>
    <name type="synonym">Marijuana</name>
    <dbReference type="NCBI Taxonomy" id="3483"/>
    <lineage>
        <taxon>Eukaryota</taxon>
        <taxon>Viridiplantae</taxon>
        <taxon>Streptophyta</taxon>
        <taxon>Embryophyta</taxon>
        <taxon>Tracheophyta</taxon>
        <taxon>Spermatophyta</taxon>
        <taxon>Magnoliopsida</taxon>
        <taxon>eudicotyledons</taxon>
        <taxon>Gunneridae</taxon>
        <taxon>Pentapetalae</taxon>
        <taxon>rosids</taxon>
        <taxon>fabids</taxon>
        <taxon>Rosales</taxon>
        <taxon>Cannabaceae</taxon>
        <taxon>Cannabis</taxon>
    </lineage>
</organism>
<dbReference type="PANTHER" id="PTHR48011:SF56">
    <property type="entry name" value="PROTEIN KINASE DOMAIN-CONTAINING PROTEIN"/>
    <property type="match status" value="1"/>
</dbReference>
<comment type="caution">
    <text evidence="2">The sequence shown here is derived from an EMBL/GenBank/DDBJ whole genome shotgun (WGS) entry which is preliminary data.</text>
</comment>
<dbReference type="EMBL" id="JAATIP010000113">
    <property type="protein sequence ID" value="KAF4371211.1"/>
    <property type="molecule type" value="Genomic_DNA"/>
</dbReference>
<sequence>MGNSDKGEVSIHPNNNDIWVRGFLIEEGIHSSIYMAKMIRRPTQGSRINGYHPVMVVKTTYASENYDLLNEKKILDLFTDCPYIIQCYGDDTTIDFDDDGNKFVFYNVFLEYASGGTLDNFINNSPSYNESKEIKQHIKSILKGVEYIHKKGIVHCDLKPDNILLVKEREDDNYFVAKIADFELAKMANDQTNPTPPRGATFYRAPECWSKHKIQEQCSDIWAVGHHLNDLEDDSVTHLQDMNWSMEFFKVNFTDKPGERIRRDRQVLEIMKLTNIFGLQRFPNDFGISPSHPFEDKSTCARDLMFSKELGIGPFISLSIKFENLQHGKVPKLGIRNGCNRIPFKVEICESS</sequence>
<dbReference type="AlphaFoldDB" id="A0A7J6FKH9"/>
<feature type="domain" description="Protein kinase" evidence="1">
    <location>
        <begin position="1"/>
        <end position="352"/>
    </location>
</feature>
<name>A0A7J6FKH9_CANSA</name>
<dbReference type="SMART" id="SM00220">
    <property type="entry name" value="S_TKc"/>
    <property type="match status" value="1"/>
</dbReference>
<evidence type="ECO:0000313" key="3">
    <source>
        <dbReference type="Proteomes" id="UP000525078"/>
    </source>
</evidence>
<dbReference type="GO" id="GO:0007165">
    <property type="term" value="P:signal transduction"/>
    <property type="evidence" value="ECO:0007669"/>
    <property type="project" value="TreeGrafter"/>
</dbReference>
<gene>
    <name evidence="2" type="ORF">F8388_020938</name>
</gene>
<evidence type="ECO:0000259" key="1">
    <source>
        <dbReference type="PROSITE" id="PS50011"/>
    </source>
</evidence>
<dbReference type="InterPro" id="IPR008271">
    <property type="entry name" value="Ser/Thr_kinase_AS"/>
</dbReference>
<reference evidence="2 3" key="1">
    <citation type="journal article" date="2020" name="bioRxiv">
        <title>Sequence and annotation of 42 cannabis genomes reveals extensive copy number variation in cannabinoid synthesis and pathogen resistance genes.</title>
        <authorList>
            <person name="Mckernan K.J."/>
            <person name="Helbert Y."/>
            <person name="Kane L.T."/>
            <person name="Ebling H."/>
            <person name="Zhang L."/>
            <person name="Liu B."/>
            <person name="Eaton Z."/>
            <person name="Mclaughlin S."/>
            <person name="Kingan S."/>
            <person name="Baybayan P."/>
            <person name="Concepcion G."/>
            <person name="Jordan M."/>
            <person name="Riva A."/>
            <person name="Barbazuk W."/>
            <person name="Harkins T."/>
        </authorList>
    </citation>
    <scope>NUCLEOTIDE SEQUENCE [LARGE SCALE GENOMIC DNA]</scope>
    <source>
        <strain evidence="3">cv. Jamaican Lion 4</strain>
        <tissue evidence="2">Leaf</tissue>
    </source>
</reference>
<dbReference type="GO" id="GO:0005524">
    <property type="term" value="F:ATP binding"/>
    <property type="evidence" value="ECO:0007669"/>
    <property type="project" value="InterPro"/>
</dbReference>
<dbReference type="SUPFAM" id="SSF56112">
    <property type="entry name" value="Protein kinase-like (PK-like)"/>
    <property type="match status" value="1"/>
</dbReference>
<dbReference type="PROSITE" id="PS50011">
    <property type="entry name" value="PROTEIN_KINASE_DOM"/>
    <property type="match status" value="1"/>
</dbReference>
<accession>A0A7J6FKH9</accession>
<protein>
    <recommendedName>
        <fullName evidence="1">Protein kinase domain-containing protein</fullName>
    </recommendedName>
</protein>
<dbReference type="GO" id="GO:0004672">
    <property type="term" value="F:protein kinase activity"/>
    <property type="evidence" value="ECO:0007669"/>
    <property type="project" value="InterPro"/>
</dbReference>
<dbReference type="PROSITE" id="PS00108">
    <property type="entry name" value="PROTEIN_KINASE_ST"/>
    <property type="match status" value="1"/>
</dbReference>
<dbReference type="InterPro" id="IPR052751">
    <property type="entry name" value="Plant_MAPKKK"/>
</dbReference>
<dbReference type="Gene3D" id="1.10.510.10">
    <property type="entry name" value="Transferase(Phosphotransferase) domain 1"/>
    <property type="match status" value="1"/>
</dbReference>
<dbReference type="InterPro" id="IPR000719">
    <property type="entry name" value="Prot_kinase_dom"/>
</dbReference>
<evidence type="ECO:0000313" key="2">
    <source>
        <dbReference type="EMBL" id="KAF4371211.1"/>
    </source>
</evidence>